<dbReference type="KEGG" id="stsi:A4E84_20440"/>
<dbReference type="STRING" id="1783515.A4E84_20440"/>
<reference evidence="2" key="1">
    <citation type="submission" date="2016-04" db="EMBL/GenBank/DDBJ databases">
        <authorList>
            <person name="Zhang B."/>
        </authorList>
    </citation>
    <scope>NUCLEOTIDE SEQUENCE [LARGE SCALE GENOMIC DNA]</scope>
    <source>
        <strain evidence="2">S10</strain>
    </source>
</reference>
<dbReference type="AlphaFoldDB" id="A0A143CDB5"/>
<proteinExistence type="predicted"/>
<protein>
    <recommendedName>
        <fullName evidence="3">PaaX domain-containing protein, C-domain protein</fullName>
    </recommendedName>
</protein>
<evidence type="ECO:0000313" key="2">
    <source>
        <dbReference type="Proteomes" id="UP000076096"/>
    </source>
</evidence>
<accession>A0A143CDB5</accession>
<sequence>MTATPQTRRAYLLDRLREYGRPVTTQLAEELMANSPWPTAGRNTLRKTLRGLAKQGDLVPVDTDQGRIYHLTAFAERTAR</sequence>
<dbReference type="EMBL" id="CP015098">
    <property type="protein sequence ID" value="AMW15416.1"/>
    <property type="molecule type" value="Genomic_DNA"/>
</dbReference>
<dbReference type="Proteomes" id="UP000076096">
    <property type="component" value="Chromosome"/>
</dbReference>
<evidence type="ECO:0008006" key="3">
    <source>
        <dbReference type="Google" id="ProtNLM"/>
    </source>
</evidence>
<evidence type="ECO:0000313" key="1">
    <source>
        <dbReference type="EMBL" id="AMW15416.1"/>
    </source>
</evidence>
<keyword evidence="2" id="KW-1185">Reference proteome</keyword>
<gene>
    <name evidence="1" type="ORF">A4E84_20440</name>
</gene>
<name>A0A143CDB5_9ACTN</name>
<organism evidence="1 2">
    <name type="scientific">Streptomyces qaidamensis</name>
    <dbReference type="NCBI Taxonomy" id="1783515"/>
    <lineage>
        <taxon>Bacteria</taxon>
        <taxon>Bacillati</taxon>
        <taxon>Actinomycetota</taxon>
        <taxon>Actinomycetes</taxon>
        <taxon>Kitasatosporales</taxon>
        <taxon>Streptomycetaceae</taxon>
        <taxon>Streptomyces</taxon>
        <taxon>Streptomyces aurantiacus group</taxon>
    </lineage>
</organism>